<reference evidence="6" key="1">
    <citation type="journal article" date="2020" name="Stud. Mycol.">
        <title>101 Dothideomycetes genomes: a test case for predicting lifestyles and emergence of pathogens.</title>
        <authorList>
            <person name="Haridas S."/>
            <person name="Albert R."/>
            <person name="Binder M."/>
            <person name="Bloem J."/>
            <person name="Labutti K."/>
            <person name="Salamov A."/>
            <person name="Andreopoulos B."/>
            <person name="Baker S."/>
            <person name="Barry K."/>
            <person name="Bills G."/>
            <person name="Bluhm B."/>
            <person name="Cannon C."/>
            <person name="Castanera R."/>
            <person name="Culley D."/>
            <person name="Daum C."/>
            <person name="Ezra D."/>
            <person name="Gonzalez J."/>
            <person name="Henrissat B."/>
            <person name="Kuo A."/>
            <person name="Liang C."/>
            <person name="Lipzen A."/>
            <person name="Lutzoni F."/>
            <person name="Magnuson J."/>
            <person name="Mondo S."/>
            <person name="Nolan M."/>
            <person name="Ohm R."/>
            <person name="Pangilinan J."/>
            <person name="Park H.-J."/>
            <person name="Ramirez L."/>
            <person name="Alfaro M."/>
            <person name="Sun H."/>
            <person name="Tritt A."/>
            <person name="Yoshinaga Y."/>
            <person name="Zwiers L.-H."/>
            <person name="Turgeon B."/>
            <person name="Goodwin S."/>
            <person name="Spatafora J."/>
            <person name="Crous P."/>
            <person name="Grigoriev I."/>
        </authorList>
    </citation>
    <scope>NUCLEOTIDE SEQUENCE</scope>
    <source>
        <strain evidence="6">CBS 121410</strain>
    </source>
</reference>
<dbReference type="PANTHER" id="PTHR31465:SF35">
    <property type="entry name" value="RTA1 DOMAIN PROTEIN-RELATED"/>
    <property type="match status" value="1"/>
</dbReference>
<evidence type="ECO:0000256" key="2">
    <source>
        <dbReference type="ARBA" id="ARBA00022692"/>
    </source>
</evidence>
<protein>
    <submittedName>
        <fullName evidence="6">RTA1 like protein</fullName>
    </submittedName>
</protein>
<dbReference type="Proteomes" id="UP000799776">
    <property type="component" value="Unassembled WGS sequence"/>
</dbReference>
<dbReference type="Pfam" id="PF04479">
    <property type="entry name" value="RTA1"/>
    <property type="match status" value="1"/>
</dbReference>
<accession>A0A6A5YAD8</accession>
<evidence type="ECO:0000256" key="5">
    <source>
        <dbReference type="SAM" id="Phobius"/>
    </source>
</evidence>
<keyword evidence="4 5" id="KW-0472">Membrane</keyword>
<evidence type="ECO:0000313" key="6">
    <source>
        <dbReference type="EMBL" id="KAF2088812.1"/>
    </source>
</evidence>
<dbReference type="OrthoDB" id="3358017at2759"/>
<keyword evidence="3 5" id="KW-1133">Transmembrane helix</keyword>
<dbReference type="GO" id="GO:0016020">
    <property type="term" value="C:membrane"/>
    <property type="evidence" value="ECO:0007669"/>
    <property type="project" value="UniProtKB-SubCell"/>
</dbReference>
<evidence type="ECO:0000256" key="3">
    <source>
        <dbReference type="ARBA" id="ARBA00022989"/>
    </source>
</evidence>
<keyword evidence="2 5" id="KW-0812">Transmembrane</keyword>
<feature type="transmembrane region" description="Helical" evidence="5">
    <location>
        <begin position="125"/>
        <end position="143"/>
    </location>
</feature>
<name>A0A6A5YAD8_9PEZI</name>
<keyword evidence="7" id="KW-1185">Reference proteome</keyword>
<dbReference type="InterPro" id="IPR007568">
    <property type="entry name" value="RTA1"/>
</dbReference>
<proteinExistence type="predicted"/>
<feature type="transmembrane region" description="Helical" evidence="5">
    <location>
        <begin position="163"/>
        <end position="185"/>
    </location>
</feature>
<evidence type="ECO:0000256" key="4">
    <source>
        <dbReference type="ARBA" id="ARBA00023136"/>
    </source>
</evidence>
<comment type="subcellular location">
    <subcellularLocation>
        <location evidence="1">Membrane</location>
        <topology evidence="1">Multi-pass membrane protein</topology>
    </subcellularLocation>
</comment>
<feature type="transmembrane region" description="Helical" evidence="5">
    <location>
        <begin position="206"/>
        <end position="228"/>
    </location>
</feature>
<organism evidence="6 7">
    <name type="scientific">Saccharata proteae CBS 121410</name>
    <dbReference type="NCBI Taxonomy" id="1314787"/>
    <lineage>
        <taxon>Eukaryota</taxon>
        <taxon>Fungi</taxon>
        <taxon>Dikarya</taxon>
        <taxon>Ascomycota</taxon>
        <taxon>Pezizomycotina</taxon>
        <taxon>Dothideomycetes</taxon>
        <taxon>Dothideomycetes incertae sedis</taxon>
        <taxon>Botryosphaeriales</taxon>
        <taxon>Saccharataceae</taxon>
        <taxon>Saccharata</taxon>
    </lineage>
</organism>
<gene>
    <name evidence="6" type="ORF">K490DRAFT_64025</name>
</gene>
<feature type="transmembrane region" description="Helical" evidence="5">
    <location>
        <begin position="20"/>
        <end position="41"/>
    </location>
</feature>
<sequence length="284" mass="31732">MTLSVRDDALTDFKLYRYDPSMAAAVIFIALFGLTTALHCFQMIRSRTWFFIPFIIGGIFEIIGYIGRAMSAQQASGEWTTGPYIMQTTLLLVAPALFAASIYMELGRIVLLIDGNSHLLLRRTWMTKFFVAGDVLSFFMQAAGGGIMASSKKSSAIDTGSNVIVGGLFVQLIFFGFFMVAAVLFHSRMRKVPTALSKVHAWQKHLFALYGASLLILTRSIVRTVEYLQGYDGYIISREWYLYVFDATLIFLMMVVMNVIHPGEIARSLKGAITPAYEMARSQV</sequence>
<feature type="transmembrane region" description="Helical" evidence="5">
    <location>
        <begin position="90"/>
        <end position="113"/>
    </location>
</feature>
<evidence type="ECO:0000313" key="7">
    <source>
        <dbReference type="Proteomes" id="UP000799776"/>
    </source>
</evidence>
<evidence type="ECO:0000256" key="1">
    <source>
        <dbReference type="ARBA" id="ARBA00004141"/>
    </source>
</evidence>
<dbReference type="PANTHER" id="PTHR31465">
    <property type="entry name" value="PROTEIN RTA1-RELATED"/>
    <property type="match status" value="1"/>
</dbReference>
<feature type="transmembrane region" description="Helical" evidence="5">
    <location>
        <begin position="48"/>
        <end position="70"/>
    </location>
</feature>
<dbReference type="AlphaFoldDB" id="A0A6A5YAD8"/>
<feature type="transmembrane region" description="Helical" evidence="5">
    <location>
        <begin position="240"/>
        <end position="260"/>
    </location>
</feature>
<dbReference type="EMBL" id="ML978715">
    <property type="protein sequence ID" value="KAF2088812.1"/>
    <property type="molecule type" value="Genomic_DNA"/>
</dbReference>